<dbReference type="STRING" id="1220578.FPE01S_01_13510"/>
<feature type="domain" description="HTH LytTR-type" evidence="1">
    <location>
        <begin position="8"/>
        <end position="106"/>
    </location>
</feature>
<protein>
    <submittedName>
        <fullName evidence="2">Putative LytTR family DNA-binding protein</fullName>
    </submittedName>
</protein>
<dbReference type="GO" id="GO:0003677">
    <property type="term" value="F:DNA binding"/>
    <property type="evidence" value="ECO:0007669"/>
    <property type="project" value="UniProtKB-KW"/>
</dbReference>
<accession>A0A0E9MX68</accession>
<dbReference type="OrthoDB" id="671214at2"/>
<keyword evidence="3" id="KW-1185">Reference proteome</keyword>
<evidence type="ECO:0000313" key="3">
    <source>
        <dbReference type="Proteomes" id="UP000033121"/>
    </source>
</evidence>
<dbReference type="PANTHER" id="PTHR37299">
    <property type="entry name" value="TRANSCRIPTIONAL REGULATOR-RELATED"/>
    <property type="match status" value="1"/>
</dbReference>
<dbReference type="RefSeq" id="WP_046368049.1">
    <property type="nucleotide sequence ID" value="NZ_BBWV01000001.1"/>
</dbReference>
<organism evidence="2 3">
    <name type="scientific">Flavihumibacter petaseus NBRC 106054</name>
    <dbReference type="NCBI Taxonomy" id="1220578"/>
    <lineage>
        <taxon>Bacteria</taxon>
        <taxon>Pseudomonadati</taxon>
        <taxon>Bacteroidota</taxon>
        <taxon>Chitinophagia</taxon>
        <taxon>Chitinophagales</taxon>
        <taxon>Chitinophagaceae</taxon>
        <taxon>Flavihumibacter</taxon>
    </lineage>
</organism>
<evidence type="ECO:0000313" key="2">
    <source>
        <dbReference type="EMBL" id="GAO42337.1"/>
    </source>
</evidence>
<dbReference type="PROSITE" id="PS50930">
    <property type="entry name" value="HTH_LYTTR"/>
    <property type="match status" value="1"/>
</dbReference>
<keyword evidence="2" id="KW-0238">DNA-binding</keyword>
<gene>
    <name evidence="2" type="ORF">FPE01S_01_13510</name>
</gene>
<dbReference type="InterPro" id="IPR007492">
    <property type="entry name" value="LytTR_DNA-bd_dom"/>
</dbReference>
<dbReference type="EMBL" id="BBWV01000001">
    <property type="protein sequence ID" value="GAO42337.1"/>
    <property type="molecule type" value="Genomic_DNA"/>
</dbReference>
<comment type="caution">
    <text evidence="2">The sequence shown here is derived from an EMBL/GenBank/DDBJ whole genome shotgun (WGS) entry which is preliminary data.</text>
</comment>
<name>A0A0E9MX68_9BACT</name>
<dbReference type="Pfam" id="PF04397">
    <property type="entry name" value="LytTR"/>
    <property type="match status" value="1"/>
</dbReference>
<dbReference type="AlphaFoldDB" id="A0A0E9MX68"/>
<sequence length="107" mass="12213">MSQQPPVIQLPYGDGHHIVPFAAIIYIQVNNKLSRVVTEQREYPITRSLASWLSDLPEDLFLKVHRSRIIGLSHIQVIKTNKVIVSGKEVPLSRTGRQALQEKYPKM</sequence>
<dbReference type="GO" id="GO:0000156">
    <property type="term" value="F:phosphorelay response regulator activity"/>
    <property type="evidence" value="ECO:0007669"/>
    <property type="project" value="InterPro"/>
</dbReference>
<reference evidence="2 3" key="1">
    <citation type="submission" date="2015-04" db="EMBL/GenBank/DDBJ databases">
        <title>Whole genome shotgun sequence of Flavihumibacter petaseus NBRC 106054.</title>
        <authorList>
            <person name="Miyazawa S."/>
            <person name="Hosoyama A."/>
            <person name="Hashimoto M."/>
            <person name="Noguchi M."/>
            <person name="Tsuchikane K."/>
            <person name="Ohji S."/>
            <person name="Yamazoe A."/>
            <person name="Ichikawa N."/>
            <person name="Kimura A."/>
            <person name="Fujita N."/>
        </authorList>
    </citation>
    <scope>NUCLEOTIDE SEQUENCE [LARGE SCALE GENOMIC DNA]</scope>
    <source>
        <strain evidence="2 3">NBRC 106054</strain>
    </source>
</reference>
<dbReference type="Proteomes" id="UP000033121">
    <property type="component" value="Unassembled WGS sequence"/>
</dbReference>
<proteinExistence type="predicted"/>
<evidence type="ECO:0000259" key="1">
    <source>
        <dbReference type="PROSITE" id="PS50930"/>
    </source>
</evidence>
<dbReference type="Gene3D" id="2.40.50.1020">
    <property type="entry name" value="LytTr DNA-binding domain"/>
    <property type="match status" value="1"/>
</dbReference>
<dbReference type="InterPro" id="IPR046947">
    <property type="entry name" value="LytR-like"/>
</dbReference>
<dbReference type="PANTHER" id="PTHR37299:SF1">
    <property type="entry name" value="STAGE 0 SPORULATION PROTEIN A HOMOLOG"/>
    <property type="match status" value="1"/>
</dbReference>
<dbReference type="SMART" id="SM00850">
    <property type="entry name" value="LytTR"/>
    <property type="match status" value="1"/>
</dbReference>